<proteinExistence type="predicted"/>
<dbReference type="Gramene" id="GBG65730">
    <property type="protein sequence ID" value="GBG65730"/>
    <property type="gene ID" value="CBR_g52324"/>
</dbReference>
<reference evidence="1 2" key="1">
    <citation type="journal article" date="2018" name="Cell">
        <title>The Chara Genome: Secondary Complexity and Implications for Plant Terrestrialization.</title>
        <authorList>
            <person name="Nishiyama T."/>
            <person name="Sakayama H."/>
            <person name="Vries J.D."/>
            <person name="Buschmann H."/>
            <person name="Saint-Marcoux D."/>
            <person name="Ullrich K.K."/>
            <person name="Haas F.B."/>
            <person name="Vanderstraeten L."/>
            <person name="Becker D."/>
            <person name="Lang D."/>
            <person name="Vosolsobe S."/>
            <person name="Rombauts S."/>
            <person name="Wilhelmsson P.K.I."/>
            <person name="Janitza P."/>
            <person name="Kern R."/>
            <person name="Heyl A."/>
            <person name="Rumpler F."/>
            <person name="Villalobos L.I.A.C."/>
            <person name="Clay J.M."/>
            <person name="Skokan R."/>
            <person name="Toyoda A."/>
            <person name="Suzuki Y."/>
            <person name="Kagoshima H."/>
            <person name="Schijlen E."/>
            <person name="Tajeshwar N."/>
            <person name="Catarino B."/>
            <person name="Hetherington A.J."/>
            <person name="Saltykova A."/>
            <person name="Bonnot C."/>
            <person name="Breuninger H."/>
            <person name="Symeonidi A."/>
            <person name="Radhakrishnan G.V."/>
            <person name="Van Nieuwerburgh F."/>
            <person name="Deforce D."/>
            <person name="Chang C."/>
            <person name="Karol K.G."/>
            <person name="Hedrich R."/>
            <person name="Ulvskov P."/>
            <person name="Glockner G."/>
            <person name="Delwiche C.F."/>
            <person name="Petrasek J."/>
            <person name="Van de Peer Y."/>
            <person name="Friml J."/>
            <person name="Beilby M."/>
            <person name="Dolan L."/>
            <person name="Kohara Y."/>
            <person name="Sugano S."/>
            <person name="Fujiyama A."/>
            <person name="Delaux P.-M."/>
            <person name="Quint M."/>
            <person name="TheiBen G."/>
            <person name="Hagemann M."/>
            <person name="Harholt J."/>
            <person name="Dunand C."/>
            <person name="Zachgo S."/>
            <person name="Langdale J."/>
            <person name="Maumus F."/>
            <person name="Straeten D.V.D."/>
            <person name="Gould S.B."/>
            <person name="Rensing S.A."/>
        </authorList>
    </citation>
    <scope>NUCLEOTIDE SEQUENCE [LARGE SCALE GENOMIC DNA]</scope>
    <source>
        <strain evidence="1 2">S276</strain>
    </source>
</reference>
<evidence type="ECO:0000313" key="2">
    <source>
        <dbReference type="Proteomes" id="UP000265515"/>
    </source>
</evidence>
<gene>
    <name evidence="1" type="ORF">CBR_g52324</name>
</gene>
<dbReference type="AlphaFoldDB" id="A0A388K6P8"/>
<protein>
    <submittedName>
        <fullName evidence="1">Uncharacterized protein</fullName>
    </submittedName>
</protein>
<comment type="caution">
    <text evidence="1">The sequence shown here is derived from an EMBL/GenBank/DDBJ whole genome shotgun (WGS) entry which is preliminary data.</text>
</comment>
<evidence type="ECO:0000313" key="1">
    <source>
        <dbReference type="EMBL" id="GBG65730.1"/>
    </source>
</evidence>
<dbReference type="EMBL" id="BFEA01000065">
    <property type="protein sequence ID" value="GBG65730.1"/>
    <property type="molecule type" value="Genomic_DNA"/>
</dbReference>
<organism evidence="1 2">
    <name type="scientific">Chara braunii</name>
    <name type="common">Braun's stonewort</name>
    <dbReference type="NCBI Taxonomy" id="69332"/>
    <lineage>
        <taxon>Eukaryota</taxon>
        <taxon>Viridiplantae</taxon>
        <taxon>Streptophyta</taxon>
        <taxon>Charophyceae</taxon>
        <taxon>Charales</taxon>
        <taxon>Characeae</taxon>
        <taxon>Chara</taxon>
    </lineage>
</organism>
<name>A0A388K6P8_CHABU</name>
<dbReference type="Proteomes" id="UP000265515">
    <property type="component" value="Unassembled WGS sequence"/>
</dbReference>
<accession>A0A388K6P8</accession>
<sequence>MKRTDEGRVEVGGCRECRCGRSRKEGRVDHRERELWSIFPKRADEGGTAFGNRCDPAHVRSMKRRDEGRVEFGGPLRCRARQDDRSLKRTDEGVTAFGNLCDVEGVSIREGRYGRSLKRTVEGGNFSWEPVRCRAR</sequence>
<keyword evidence="2" id="KW-1185">Reference proteome</keyword>